<dbReference type="AlphaFoldDB" id="A0AAN7KQ47"/>
<dbReference type="SUPFAM" id="SSF49562">
    <property type="entry name" value="C2 domain (Calcium/lipid-binding domain, CaLB)"/>
    <property type="match status" value="1"/>
</dbReference>
<protein>
    <recommendedName>
        <fullName evidence="1">C2 domain-containing protein</fullName>
    </recommendedName>
</protein>
<reference evidence="2 3" key="1">
    <citation type="journal article" date="2023" name="Hortic Res">
        <title>Pangenome of water caltrop reveals structural variations and asymmetric subgenome divergence after allopolyploidization.</title>
        <authorList>
            <person name="Zhang X."/>
            <person name="Chen Y."/>
            <person name="Wang L."/>
            <person name="Yuan Y."/>
            <person name="Fang M."/>
            <person name="Shi L."/>
            <person name="Lu R."/>
            <person name="Comes H.P."/>
            <person name="Ma Y."/>
            <person name="Chen Y."/>
            <person name="Huang G."/>
            <person name="Zhou Y."/>
            <person name="Zheng Z."/>
            <person name="Qiu Y."/>
        </authorList>
    </citation>
    <scope>NUCLEOTIDE SEQUENCE [LARGE SCALE GENOMIC DNA]</scope>
    <source>
        <tissue evidence="2">Roots</tissue>
    </source>
</reference>
<dbReference type="Proteomes" id="UP001345219">
    <property type="component" value="Chromosome 24"/>
</dbReference>
<sequence>MAAYEVEVTVSSAKDLKNVNWRHGPIRPYVVLWVDPNSKCSTRAEEEGDTSPYWDETLLITVPTGQRLEDAVLSIDVVHAGSEEDTKPLIGSARLKLKEVLEDVGIGERSVSSLKLKRPSGRPHGKIEVKVRILEPRYRSQDAYYAQPYGVPPPASAYSAAHPPPPPSYGYQYYSQQPPPPAGYGYPYGAQPAYGQASAAVPPVQDKKSKFGGMGTGLAVGAVAGALGGIALVEGAEYLEDKIEDDVAEKVEDDLGCYDDDDF</sequence>
<dbReference type="InterPro" id="IPR000008">
    <property type="entry name" value="C2_dom"/>
</dbReference>
<feature type="domain" description="C2" evidence="1">
    <location>
        <begin position="1"/>
        <end position="111"/>
    </location>
</feature>
<dbReference type="PROSITE" id="PS50004">
    <property type="entry name" value="C2"/>
    <property type="match status" value="1"/>
</dbReference>
<dbReference type="CDD" id="cd04051">
    <property type="entry name" value="C2_SRC2_like"/>
    <property type="match status" value="1"/>
</dbReference>
<evidence type="ECO:0000313" key="2">
    <source>
        <dbReference type="EMBL" id="KAK4770289.1"/>
    </source>
</evidence>
<dbReference type="Pfam" id="PF00168">
    <property type="entry name" value="C2"/>
    <property type="match status" value="1"/>
</dbReference>
<proteinExistence type="predicted"/>
<dbReference type="EMBL" id="JAXIOK010000005">
    <property type="protein sequence ID" value="KAK4770289.1"/>
    <property type="molecule type" value="Genomic_DNA"/>
</dbReference>
<evidence type="ECO:0000313" key="3">
    <source>
        <dbReference type="Proteomes" id="UP001345219"/>
    </source>
</evidence>
<dbReference type="GO" id="GO:0006952">
    <property type="term" value="P:defense response"/>
    <property type="evidence" value="ECO:0007669"/>
    <property type="project" value="InterPro"/>
</dbReference>
<organism evidence="2 3">
    <name type="scientific">Trapa incisa</name>
    <dbReference type="NCBI Taxonomy" id="236973"/>
    <lineage>
        <taxon>Eukaryota</taxon>
        <taxon>Viridiplantae</taxon>
        <taxon>Streptophyta</taxon>
        <taxon>Embryophyta</taxon>
        <taxon>Tracheophyta</taxon>
        <taxon>Spermatophyta</taxon>
        <taxon>Magnoliopsida</taxon>
        <taxon>eudicotyledons</taxon>
        <taxon>Gunneridae</taxon>
        <taxon>Pentapetalae</taxon>
        <taxon>rosids</taxon>
        <taxon>malvids</taxon>
        <taxon>Myrtales</taxon>
        <taxon>Lythraceae</taxon>
        <taxon>Trapa</taxon>
    </lineage>
</organism>
<dbReference type="SMART" id="SM00239">
    <property type="entry name" value="C2"/>
    <property type="match status" value="1"/>
</dbReference>
<gene>
    <name evidence="2" type="ORF">SAY87_030821</name>
</gene>
<accession>A0AAN7KQ47</accession>
<comment type="caution">
    <text evidence="2">The sequence shown here is derived from an EMBL/GenBank/DDBJ whole genome shotgun (WGS) entry which is preliminary data.</text>
</comment>
<dbReference type="InterPro" id="IPR044750">
    <property type="entry name" value="C2_SRC2/BAP"/>
</dbReference>
<dbReference type="InterPro" id="IPR035892">
    <property type="entry name" value="C2_domain_sf"/>
</dbReference>
<dbReference type="PANTHER" id="PTHR32246:SF20">
    <property type="entry name" value="CALCIUM-DEPENDENT LIPID-BINDING (CALB DOMAIN) FAMILY PROTEIN"/>
    <property type="match status" value="1"/>
</dbReference>
<name>A0AAN7KQ47_9MYRT</name>
<evidence type="ECO:0000259" key="1">
    <source>
        <dbReference type="PROSITE" id="PS50004"/>
    </source>
</evidence>
<dbReference type="Gene3D" id="2.60.40.150">
    <property type="entry name" value="C2 domain"/>
    <property type="match status" value="1"/>
</dbReference>
<keyword evidence="3" id="KW-1185">Reference proteome</keyword>
<dbReference type="PANTHER" id="PTHR32246">
    <property type="entry name" value="INGRESSION PROTEIN FIC1"/>
    <property type="match status" value="1"/>
</dbReference>